<sequence>MKATATPDRYQLRCIETPFRLENMWLLHFDFKERFRCWWQECQDDGWEGHRFMRKLKFVKVKLKEWSRGVFGDSREKKNNILSDIARIDVIEQEGNLNYDLHFGSL</sequence>
<evidence type="ECO:0000313" key="2">
    <source>
        <dbReference type="Proteomes" id="UP000288805"/>
    </source>
</evidence>
<dbReference type="EMBL" id="QGNW01000045">
    <property type="protein sequence ID" value="RVX07522.1"/>
    <property type="molecule type" value="Genomic_DNA"/>
</dbReference>
<reference evidence="1 2" key="1">
    <citation type="journal article" date="2018" name="PLoS Genet.">
        <title>Population sequencing reveals clonal diversity and ancestral inbreeding in the grapevine cultivar Chardonnay.</title>
        <authorList>
            <person name="Roach M.J."/>
            <person name="Johnson D.L."/>
            <person name="Bohlmann J."/>
            <person name="van Vuuren H.J."/>
            <person name="Jones S.J."/>
            <person name="Pretorius I.S."/>
            <person name="Schmidt S.A."/>
            <person name="Borneman A.R."/>
        </authorList>
    </citation>
    <scope>NUCLEOTIDE SEQUENCE [LARGE SCALE GENOMIC DNA]</scope>
    <source>
        <strain evidence="2">cv. Chardonnay</strain>
        <tissue evidence="1">Leaf</tissue>
    </source>
</reference>
<gene>
    <name evidence="1" type="ORF">CK203_025091</name>
</gene>
<organism evidence="1 2">
    <name type="scientific">Vitis vinifera</name>
    <name type="common">Grape</name>
    <dbReference type="NCBI Taxonomy" id="29760"/>
    <lineage>
        <taxon>Eukaryota</taxon>
        <taxon>Viridiplantae</taxon>
        <taxon>Streptophyta</taxon>
        <taxon>Embryophyta</taxon>
        <taxon>Tracheophyta</taxon>
        <taxon>Spermatophyta</taxon>
        <taxon>Magnoliopsida</taxon>
        <taxon>eudicotyledons</taxon>
        <taxon>Gunneridae</taxon>
        <taxon>Pentapetalae</taxon>
        <taxon>rosids</taxon>
        <taxon>Vitales</taxon>
        <taxon>Vitaceae</taxon>
        <taxon>Viteae</taxon>
        <taxon>Vitis</taxon>
    </lineage>
</organism>
<dbReference type="AlphaFoldDB" id="A0A438JF00"/>
<protein>
    <submittedName>
        <fullName evidence="1">Uncharacterized protein</fullName>
    </submittedName>
</protein>
<dbReference type="Proteomes" id="UP000288805">
    <property type="component" value="Unassembled WGS sequence"/>
</dbReference>
<comment type="caution">
    <text evidence="1">The sequence shown here is derived from an EMBL/GenBank/DDBJ whole genome shotgun (WGS) entry which is preliminary data.</text>
</comment>
<accession>A0A438JF00</accession>
<evidence type="ECO:0000313" key="1">
    <source>
        <dbReference type="EMBL" id="RVX07522.1"/>
    </source>
</evidence>
<name>A0A438JF00_VITVI</name>
<proteinExistence type="predicted"/>